<dbReference type="OrthoDB" id="9781342at2"/>
<keyword evidence="2" id="KW-0808">Transferase</keyword>
<organism evidence="5 6">
    <name type="scientific">Ornithinicoccus hortensis</name>
    <dbReference type="NCBI Taxonomy" id="82346"/>
    <lineage>
        <taxon>Bacteria</taxon>
        <taxon>Bacillati</taxon>
        <taxon>Actinomycetota</taxon>
        <taxon>Actinomycetes</taxon>
        <taxon>Micrococcales</taxon>
        <taxon>Intrasporangiaceae</taxon>
        <taxon>Ornithinicoccus</taxon>
    </lineage>
</organism>
<keyword evidence="3 5" id="KW-0378">Hydrolase</keyword>
<dbReference type="EMBL" id="VFOP01000001">
    <property type="protein sequence ID" value="TQL51967.1"/>
    <property type="molecule type" value="Genomic_DNA"/>
</dbReference>
<accession>A0A542YV53</accession>
<dbReference type="RefSeq" id="WP_141785901.1">
    <property type="nucleotide sequence ID" value="NZ_BAAAIK010000001.1"/>
</dbReference>
<evidence type="ECO:0000256" key="4">
    <source>
        <dbReference type="ARBA" id="ARBA00023145"/>
    </source>
</evidence>
<evidence type="ECO:0000256" key="2">
    <source>
        <dbReference type="ARBA" id="ARBA00022679"/>
    </source>
</evidence>
<dbReference type="Pfam" id="PF01019">
    <property type="entry name" value="G_glu_transpept"/>
    <property type="match status" value="1"/>
</dbReference>
<evidence type="ECO:0000256" key="1">
    <source>
        <dbReference type="ARBA" id="ARBA00009381"/>
    </source>
</evidence>
<dbReference type="PANTHER" id="PTHR43199">
    <property type="entry name" value="GLUTATHIONE HYDROLASE"/>
    <property type="match status" value="1"/>
</dbReference>
<evidence type="ECO:0000256" key="3">
    <source>
        <dbReference type="ARBA" id="ARBA00022801"/>
    </source>
</evidence>
<dbReference type="PANTHER" id="PTHR43199:SF1">
    <property type="entry name" value="GLUTATHIONE HYDROLASE PROENZYME"/>
    <property type="match status" value="1"/>
</dbReference>
<dbReference type="Gene3D" id="3.60.20.40">
    <property type="match status" value="1"/>
</dbReference>
<dbReference type="InterPro" id="IPR043137">
    <property type="entry name" value="GGT_ssub_C"/>
</dbReference>
<gene>
    <name evidence="5" type="ORF">FB467_3134</name>
</gene>
<proteinExistence type="inferred from homology"/>
<keyword evidence="6" id="KW-1185">Reference proteome</keyword>
<dbReference type="SUPFAM" id="SSF56235">
    <property type="entry name" value="N-terminal nucleophile aminohydrolases (Ntn hydrolases)"/>
    <property type="match status" value="1"/>
</dbReference>
<comment type="caution">
    <text evidence="5">The sequence shown here is derived from an EMBL/GenBank/DDBJ whole genome shotgun (WGS) entry which is preliminary data.</text>
</comment>
<dbReference type="GO" id="GO:0016787">
    <property type="term" value="F:hydrolase activity"/>
    <property type="evidence" value="ECO:0007669"/>
    <property type="project" value="UniProtKB-KW"/>
</dbReference>
<reference evidence="5 6" key="1">
    <citation type="submission" date="2019-06" db="EMBL/GenBank/DDBJ databases">
        <title>Sequencing the genomes of 1000 actinobacteria strains.</title>
        <authorList>
            <person name="Klenk H.-P."/>
        </authorList>
    </citation>
    <scope>NUCLEOTIDE SEQUENCE [LARGE SCALE GENOMIC DNA]</scope>
    <source>
        <strain evidence="5 6">DSM 12335</strain>
    </source>
</reference>
<dbReference type="PRINTS" id="PR01210">
    <property type="entry name" value="GGTRANSPTASE"/>
</dbReference>
<comment type="similarity">
    <text evidence="1">Belongs to the gamma-glutamyltransferase family.</text>
</comment>
<dbReference type="InterPro" id="IPR029055">
    <property type="entry name" value="Ntn_hydrolases_N"/>
</dbReference>
<protein>
    <submittedName>
        <fullName evidence="5">Gamma-glutamyltranspeptidase/glutathione hydrolase</fullName>
    </submittedName>
</protein>
<evidence type="ECO:0000313" key="6">
    <source>
        <dbReference type="Proteomes" id="UP000319516"/>
    </source>
</evidence>
<name>A0A542YV53_9MICO</name>
<dbReference type="GO" id="GO:0016740">
    <property type="term" value="F:transferase activity"/>
    <property type="evidence" value="ECO:0007669"/>
    <property type="project" value="UniProtKB-KW"/>
</dbReference>
<sequence length="508" mass="52375">MTRQAAIAAPNPIATQAGQVALAAGGNAIDAAIAAMVTATVTEPGVVSPLGGCYINIWPADGDPVVIDGNVEMPGRGADPERFGAGLIECVTTYGGGLTTYAGPGSVATPGMVAAMGLAHERYGRAPWAELFAVAEHSARAGFPLSQTAATYFPLVAHTIFNWDPTTRAVYTDDGTSWPAGHLIVDGSLADTLAELAAEGAGALYTGDLGLRIAADIGERGGLLTREDLTAYQPDLRPALPTRLGRWRLACNPPPSIGGPVLTAMLRVLGEVDGPVTPVRAARAMRQVLDLRMQRLDTAEDLRAAGEELLSTIATLGDTGLPTSPDTAHVSVVDTDGFACALTASAGYGSGMTVAGTGLMANNALGEPELNRRGLHALAPGTRMASNMAPTTARHADGSVLAIGTPGADRITTALLQVLLHFCVHDEELQHAINAPRLHVRLLEDGGAQIDLERDEHLSAALADQDLPLREYEPQDMYFGGVGAALLSADGTLSAGADPRRASATAVG</sequence>
<dbReference type="AlphaFoldDB" id="A0A542YV53"/>
<keyword evidence="4" id="KW-0865">Zymogen</keyword>
<evidence type="ECO:0000313" key="5">
    <source>
        <dbReference type="EMBL" id="TQL51967.1"/>
    </source>
</evidence>
<dbReference type="InterPro" id="IPR051792">
    <property type="entry name" value="GGT_bact"/>
</dbReference>
<dbReference type="Proteomes" id="UP000319516">
    <property type="component" value="Unassembled WGS sequence"/>
</dbReference>